<evidence type="ECO:0000256" key="6">
    <source>
        <dbReference type="ARBA" id="ARBA00044804"/>
    </source>
</evidence>
<evidence type="ECO:0000256" key="8">
    <source>
        <dbReference type="ARBA" id="ARBA00047285"/>
    </source>
</evidence>
<dbReference type="CDD" id="cd00542">
    <property type="entry name" value="Ntn_PVA"/>
    <property type="match status" value="1"/>
</dbReference>
<keyword evidence="4" id="KW-0443">Lipid metabolism</keyword>
<keyword evidence="12" id="KW-1185">Reference proteome</keyword>
<comment type="catalytic activity">
    <reaction evidence="8">
        <text>cholate + taurine = taurocholate + H2O</text>
        <dbReference type="Rhea" id="RHEA:47108"/>
        <dbReference type="ChEBI" id="CHEBI:15377"/>
        <dbReference type="ChEBI" id="CHEBI:29747"/>
        <dbReference type="ChEBI" id="CHEBI:36257"/>
        <dbReference type="ChEBI" id="CHEBI:507393"/>
    </reaction>
    <physiologicalReaction direction="right-to-left" evidence="8">
        <dbReference type="Rhea" id="RHEA:47110"/>
    </physiologicalReaction>
</comment>
<comment type="catalytic activity">
    <reaction evidence="9">
        <text>taurodeoxycholate + H2O = deoxycholate + taurine</text>
        <dbReference type="Rhea" id="RHEA:47556"/>
        <dbReference type="ChEBI" id="CHEBI:15377"/>
        <dbReference type="ChEBI" id="CHEBI:23614"/>
        <dbReference type="ChEBI" id="CHEBI:36261"/>
        <dbReference type="ChEBI" id="CHEBI:507393"/>
    </reaction>
    <physiologicalReaction direction="left-to-right" evidence="9">
        <dbReference type="Rhea" id="RHEA:47557"/>
    </physiologicalReaction>
</comment>
<evidence type="ECO:0000256" key="4">
    <source>
        <dbReference type="ARBA" id="ARBA00023098"/>
    </source>
</evidence>
<dbReference type="EMBL" id="NFIE01000008">
    <property type="protein sequence ID" value="OUN88834.1"/>
    <property type="molecule type" value="Genomic_DNA"/>
</dbReference>
<sequence length="320" mass="34494">MCTGIRFTDKTGAMFFGRNLDWTQGYGEKVVVTPSGAKVPTAFERPDDPEQGHTVMGMGIVVMGIPLYFDCGNDAGVAVAGLNFPQSAHYAPGPVDGTSNVAAYEFPYWIARNFASLDEVRAALKNTTVVAKPVNEQLPVANLHWLVGDATGSVVVECMADGLHVWENDVDALTNEPDFGWHRQNLRNYLMMDEDLPAPTAWDRAELKPFGSGGGVQGMPGDYGGPARFVRAAYVNAHYPVQEGEQANVTRLFRTLGASAVPEGVAKMANGDYEKTLYTSGFSAGTMTYYHATYEDPTIHAYPLSACDLSGTEPFIATAA</sequence>
<dbReference type="RefSeq" id="WP_026089034.1">
    <property type="nucleotide sequence ID" value="NZ_CABKRW010000058.1"/>
</dbReference>
<evidence type="ECO:0000256" key="9">
    <source>
        <dbReference type="ARBA" id="ARBA00048897"/>
    </source>
</evidence>
<name>A0A1Y3XTF7_9ACTN</name>
<comment type="pathway">
    <text evidence="1">Lipid metabolism; bile acid biosynthesis.</text>
</comment>
<protein>
    <recommendedName>
        <fullName evidence="5">choloylglycine hydrolase</fullName>
        <ecNumber evidence="5">3.5.1.24</ecNumber>
    </recommendedName>
    <alternativeName>
        <fullName evidence="6">Bile salt hydrolase</fullName>
    </alternativeName>
    <alternativeName>
        <fullName evidence="7">Choloylglycine hydrolase</fullName>
    </alternativeName>
</protein>
<dbReference type="InterPro" id="IPR029132">
    <property type="entry name" value="CBAH/NAAA_C"/>
</dbReference>
<dbReference type="InterPro" id="IPR029055">
    <property type="entry name" value="Ntn_hydrolases_N"/>
</dbReference>
<dbReference type="GO" id="GO:0006629">
    <property type="term" value="P:lipid metabolic process"/>
    <property type="evidence" value="ECO:0007669"/>
    <property type="project" value="UniProtKB-KW"/>
</dbReference>
<keyword evidence="3 11" id="KW-0378">Hydrolase</keyword>
<dbReference type="InterPro" id="IPR047711">
    <property type="entry name" value="CBAH"/>
</dbReference>
<dbReference type="GO" id="GO:0045302">
    <property type="term" value="F:choloylglycine hydrolase activity"/>
    <property type="evidence" value="ECO:0007669"/>
    <property type="project" value="UniProtKB-EC"/>
</dbReference>
<dbReference type="OrthoDB" id="1265391at2"/>
<organism evidence="11 12">
    <name type="scientific">[Collinsella] massiliensis</name>
    <dbReference type="NCBI Taxonomy" id="1232426"/>
    <lineage>
        <taxon>Bacteria</taxon>
        <taxon>Bacillati</taxon>
        <taxon>Actinomycetota</taxon>
        <taxon>Coriobacteriia</taxon>
        <taxon>Coriobacteriales</taxon>
        <taxon>Coriobacteriaceae</taxon>
        <taxon>Enorma</taxon>
    </lineage>
</organism>
<evidence type="ECO:0000256" key="1">
    <source>
        <dbReference type="ARBA" id="ARBA00004860"/>
    </source>
</evidence>
<evidence type="ECO:0000313" key="11">
    <source>
        <dbReference type="EMBL" id="OUN88834.1"/>
    </source>
</evidence>
<proteinExistence type="inferred from homology"/>
<dbReference type="EC" id="3.5.1.24" evidence="5"/>
<dbReference type="Proteomes" id="UP000195781">
    <property type="component" value="Unassembled WGS sequence"/>
</dbReference>
<evidence type="ECO:0000256" key="7">
    <source>
        <dbReference type="ARBA" id="ARBA00044806"/>
    </source>
</evidence>
<evidence type="ECO:0000256" key="5">
    <source>
        <dbReference type="ARBA" id="ARBA00044769"/>
    </source>
</evidence>
<feature type="domain" description="Choloylglycine hydrolase/NAAA C-terminal" evidence="10">
    <location>
        <begin position="2"/>
        <end position="316"/>
    </location>
</feature>
<dbReference type="Pfam" id="PF02275">
    <property type="entry name" value="CBAH"/>
    <property type="match status" value="1"/>
</dbReference>
<evidence type="ECO:0000313" key="12">
    <source>
        <dbReference type="Proteomes" id="UP000195781"/>
    </source>
</evidence>
<dbReference type="PANTHER" id="PTHR35527">
    <property type="entry name" value="CHOLOYLGLYCINE HYDROLASE"/>
    <property type="match status" value="1"/>
</dbReference>
<dbReference type="AlphaFoldDB" id="A0A1Y3XTF7"/>
<evidence type="ECO:0000259" key="10">
    <source>
        <dbReference type="Pfam" id="PF02275"/>
    </source>
</evidence>
<comment type="caution">
    <text evidence="11">The sequence shown here is derived from an EMBL/GenBank/DDBJ whole genome shotgun (WGS) entry which is preliminary data.</text>
</comment>
<comment type="similarity">
    <text evidence="2">Belongs to the peptidase C59 family.</text>
</comment>
<dbReference type="PANTHER" id="PTHR35527:SF2">
    <property type="entry name" value="HYDROLASE"/>
    <property type="match status" value="1"/>
</dbReference>
<dbReference type="InterPro" id="IPR052193">
    <property type="entry name" value="Peptidase_C59"/>
</dbReference>
<accession>A0A1Y3XTF7</accession>
<gene>
    <name evidence="11" type="ORF">B5G02_04520</name>
</gene>
<dbReference type="SUPFAM" id="SSF56235">
    <property type="entry name" value="N-terminal nucleophile aminohydrolases (Ntn hydrolases)"/>
    <property type="match status" value="1"/>
</dbReference>
<dbReference type="NCBIfam" id="NF038245">
    <property type="entry name" value="bile_salt_hydro"/>
    <property type="match status" value="1"/>
</dbReference>
<dbReference type="Gene3D" id="3.60.60.10">
    <property type="entry name" value="Penicillin V Acylase, Chain A"/>
    <property type="match status" value="1"/>
</dbReference>
<reference evidence="12" key="1">
    <citation type="submission" date="2017-04" db="EMBL/GenBank/DDBJ databases">
        <title>Function of individual gut microbiota members based on whole genome sequencing of pure cultures obtained from chicken caecum.</title>
        <authorList>
            <person name="Medvecky M."/>
            <person name="Cejkova D."/>
            <person name="Polansky O."/>
            <person name="Karasova D."/>
            <person name="Kubasova T."/>
            <person name="Cizek A."/>
            <person name="Rychlik I."/>
        </authorList>
    </citation>
    <scope>NUCLEOTIDE SEQUENCE [LARGE SCALE GENOMIC DNA]</scope>
    <source>
        <strain evidence="12">An5</strain>
    </source>
</reference>
<evidence type="ECO:0000256" key="3">
    <source>
        <dbReference type="ARBA" id="ARBA00022801"/>
    </source>
</evidence>
<evidence type="ECO:0000256" key="2">
    <source>
        <dbReference type="ARBA" id="ARBA00006625"/>
    </source>
</evidence>